<gene>
    <name evidence="2" type="ORF">Q0590_25160</name>
</gene>
<keyword evidence="1" id="KW-0472">Membrane</keyword>
<keyword evidence="1" id="KW-1133">Transmembrane helix</keyword>
<dbReference type="Proteomes" id="UP001168528">
    <property type="component" value="Unassembled WGS sequence"/>
</dbReference>
<evidence type="ECO:0000256" key="1">
    <source>
        <dbReference type="SAM" id="Phobius"/>
    </source>
</evidence>
<evidence type="ECO:0008006" key="4">
    <source>
        <dbReference type="Google" id="ProtNLM"/>
    </source>
</evidence>
<protein>
    <recommendedName>
        <fullName evidence="4">LPXTG cell wall anchor domain-containing protein</fullName>
    </recommendedName>
</protein>
<dbReference type="RefSeq" id="WP_302040395.1">
    <property type="nucleotide sequence ID" value="NZ_JAUKPO010000020.1"/>
</dbReference>
<dbReference type="EMBL" id="JAUKPO010000020">
    <property type="protein sequence ID" value="MDO1449591.1"/>
    <property type="molecule type" value="Genomic_DNA"/>
</dbReference>
<name>A0ABT8RD14_9BACT</name>
<sequence>MTPTYLQGSMLSFVGESYLGEESFLGMGKKAKAKRQEKQAFKKEKRAIKLENKRSKVESKKTDNQVKAAQASMITALQAEPAPASVVPVVSTKSHMPTMIIAAIAFLLIAFGVFMIVKK</sequence>
<keyword evidence="1" id="KW-0812">Transmembrane</keyword>
<organism evidence="2 3">
    <name type="scientific">Rhodocytophaga aerolata</name>
    <dbReference type="NCBI Taxonomy" id="455078"/>
    <lineage>
        <taxon>Bacteria</taxon>
        <taxon>Pseudomonadati</taxon>
        <taxon>Bacteroidota</taxon>
        <taxon>Cytophagia</taxon>
        <taxon>Cytophagales</taxon>
        <taxon>Rhodocytophagaceae</taxon>
        <taxon>Rhodocytophaga</taxon>
    </lineage>
</organism>
<proteinExistence type="predicted"/>
<comment type="caution">
    <text evidence="2">The sequence shown here is derived from an EMBL/GenBank/DDBJ whole genome shotgun (WGS) entry which is preliminary data.</text>
</comment>
<evidence type="ECO:0000313" key="2">
    <source>
        <dbReference type="EMBL" id="MDO1449591.1"/>
    </source>
</evidence>
<keyword evidence="3" id="KW-1185">Reference proteome</keyword>
<feature type="transmembrane region" description="Helical" evidence="1">
    <location>
        <begin position="98"/>
        <end position="117"/>
    </location>
</feature>
<reference evidence="2" key="1">
    <citation type="submission" date="2023-07" db="EMBL/GenBank/DDBJ databases">
        <title>The genome sequence of Rhodocytophaga aerolata KACC 12507.</title>
        <authorList>
            <person name="Zhang X."/>
        </authorList>
    </citation>
    <scope>NUCLEOTIDE SEQUENCE</scope>
    <source>
        <strain evidence="2">KACC 12507</strain>
    </source>
</reference>
<evidence type="ECO:0000313" key="3">
    <source>
        <dbReference type="Proteomes" id="UP001168528"/>
    </source>
</evidence>
<accession>A0ABT8RD14</accession>